<dbReference type="Pfam" id="PF26410">
    <property type="entry name" value="GH5_mannosidase"/>
    <property type="match status" value="1"/>
</dbReference>
<dbReference type="PANTHER" id="PTHR31451">
    <property type="match status" value="1"/>
</dbReference>
<keyword evidence="8" id="KW-1185">Reference proteome</keyword>
<dbReference type="InterPro" id="IPR017853">
    <property type="entry name" value="GH"/>
</dbReference>
<keyword evidence="4" id="KW-0326">Glycosidase</keyword>
<gene>
    <name evidence="7" type="ORF">KK137_11440</name>
</gene>
<feature type="signal peptide" evidence="5">
    <location>
        <begin position="1"/>
        <end position="27"/>
    </location>
</feature>
<dbReference type="PANTHER" id="PTHR31451:SF40">
    <property type="entry name" value="GLYCOSIDE HYDROLASE FAMILY 5 DOMAIN-CONTAINING PROTEIN"/>
    <property type="match status" value="1"/>
</dbReference>
<dbReference type="InterPro" id="IPR045053">
    <property type="entry name" value="MAN-like"/>
</dbReference>
<comment type="caution">
    <text evidence="7">The sequence shown here is derived from an EMBL/GenBank/DDBJ whole genome shotgun (WGS) entry which is preliminary data.</text>
</comment>
<name>A0ABS5W6G9_9SPHN</name>
<protein>
    <recommendedName>
        <fullName evidence="2">mannan endo-1,4-beta-mannosidase</fullName>
        <ecNumber evidence="2">3.2.1.78</ecNumber>
    </recommendedName>
</protein>
<dbReference type="EC" id="3.2.1.78" evidence="2"/>
<dbReference type="Proteomes" id="UP000811255">
    <property type="component" value="Unassembled WGS sequence"/>
</dbReference>
<organism evidence="7 8">
    <name type="scientific">Croceibacterium selenioxidans</name>
    <dbReference type="NCBI Taxonomy" id="2838833"/>
    <lineage>
        <taxon>Bacteria</taxon>
        <taxon>Pseudomonadati</taxon>
        <taxon>Pseudomonadota</taxon>
        <taxon>Alphaproteobacteria</taxon>
        <taxon>Sphingomonadales</taxon>
        <taxon>Erythrobacteraceae</taxon>
        <taxon>Croceibacterium</taxon>
    </lineage>
</organism>
<dbReference type="InterPro" id="IPR001547">
    <property type="entry name" value="Glyco_hydro_5"/>
</dbReference>
<dbReference type="Gene3D" id="3.20.20.80">
    <property type="entry name" value="Glycosidases"/>
    <property type="match status" value="1"/>
</dbReference>
<dbReference type="RefSeq" id="WP_214536550.1">
    <property type="nucleotide sequence ID" value="NZ_JAHFVK010000002.1"/>
</dbReference>
<sequence>MKTDRRTTLAGIAGSLALLAPGGSAFAAEGNRFIRRDGTRLLLGSEPYRITGANMWYAAWLGADAAYGDRARLGRELDRLQALGINNLRIMAAAEEGPLRHSIKPGFSRPDGSLNRELLAGLDYAMAEIARRGMTAVVCLGNFWEWSGGIATWLYRVTGQYTDMNDPAHPWPAFPDATSAFYGNAEAVRLYHDYVRTVVTRTNSVTGLRYIDDPAVMCWQLANEPRPGGSDAVIAQRRESYFQWIDDTAALIRSLDRNHLVSLGHEGTQGANGSEDIVRRAHQAIDYLTAHIWPLNWGWVNGKDLPGTWDAGSAKVSDYLATHARLALELGKPLQFEEFGFPRDGEVYSPGTPTTFRDRYYAMIYGAVRASWTKGGPIMGSNFWAWNGEARATHPDYRFRDGDRAYMGDPPHEPQGWYGVFNTDESTLALVRDHAAQRCLGLSAPCPAR</sequence>
<evidence type="ECO:0000256" key="2">
    <source>
        <dbReference type="ARBA" id="ARBA00012706"/>
    </source>
</evidence>
<evidence type="ECO:0000256" key="4">
    <source>
        <dbReference type="ARBA" id="ARBA00023295"/>
    </source>
</evidence>
<feature type="domain" description="Glycoside hydrolase family 5" evidence="6">
    <location>
        <begin position="32"/>
        <end position="437"/>
    </location>
</feature>
<keyword evidence="5" id="KW-0732">Signal</keyword>
<proteinExistence type="predicted"/>
<dbReference type="SUPFAM" id="SSF51445">
    <property type="entry name" value="(Trans)glycosidases"/>
    <property type="match status" value="1"/>
</dbReference>
<evidence type="ECO:0000256" key="1">
    <source>
        <dbReference type="ARBA" id="ARBA00001678"/>
    </source>
</evidence>
<evidence type="ECO:0000313" key="7">
    <source>
        <dbReference type="EMBL" id="MBT2134947.1"/>
    </source>
</evidence>
<evidence type="ECO:0000256" key="5">
    <source>
        <dbReference type="SAM" id="SignalP"/>
    </source>
</evidence>
<feature type="chain" id="PRO_5046189470" description="mannan endo-1,4-beta-mannosidase" evidence="5">
    <location>
        <begin position="28"/>
        <end position="449"/>
    </location>
</feature>
<reference evidence="7 8" key="1">
    <citation type="submission" date="2021-05" db="EMBL/GenBank/DDBJ databases">
        <title>Croceibacterium sp. LX-88 genome sequence.</title>
        <authorList>
            <person name="Luo X."/>
        </authorList>
    </citation>
    <scope>NUCLEOTIDE SEQUENCE [LARGE SCALE GENOMIC DNA]</scope>
    <source>
        <strain evidence="7 8">LX-88</strain>
    </source>
</reference>
<accession>A0ABS5W6G9</accession>
<evidence type="ECO:0000256" key="3">
    <source>
        <dbReference type="ARBA" id="ARBA00022801"/>
    </source>
</evidence>
<comment type="catalytic activity">
    <reaction evidence="1">
        <text>Random hydrolysis of (1-&gt;4)-beta-D-mannosidic linkages in mannans, galactomannans and glucomannans.</text>
        <dbReference type="EC" id="3.2.1.78"/>
    </reaction>
</comment>
<evidence type="ECO:0000259" key="6">
    <source>
        <dbReference type="Pfam" id="PF26410"/>
    </source>
</evidence>
<dbReference type="EMBL" id="JAHFVK010000002">
    <property type="protein sequence ID" value="MBT2134947.1"/>
    <property type="molecule type" value="Genomic_DNA"/>
</dbReference>
<evidence type="ECO:0000313" key="8">
    <source>
        <dbReference type="Proteomes" id="UP000811255"/>
    </source>
</evidence>
<keyword evidence="3" id="KW-0378">Hydrolase</keyword>